<organism evidence="9 10">
    <name type="scientific">Gadus morhua</name>
    <name type="common">Atlantic cod</name>
    <dbReference type="NCBI Taxonomy" id="8049"/>
    <lineage>
        <taxon>Eukaryota</taxon>
        <taxon>Metazoa</taxon>
        <taxon>Chordata</taxon>
        <taxon>Craniata</taxon>
        <taxon>Vertebrata</taxon>
        <taxon>Euteleostomi</taxon>
        <taxon>Actinopterygii</taxon>
        <taxon>Neopterygii</taxon>
        <taxon>Teleostei</taxon>
        <taxon>Neoteleostei</taxon>
        <taxon>Acanthomorphata</taxon>
        <taxon>Zeiogadaria</taxon>
        <taxon>Gadariae</taxon>
        <taxon>Gadiformes</taxon>
        <taxon>Gadoidei</taxon>
        <taxon>Gadidae</taxon>
        <taxon>Gadus</taxon>
    </lineage>
</organism>
<dbReference type="PANTHER" id="PTHR23129:SF1">
    <property type="entry name" value="ACYL-COENZYME A DIPHOSPHATASE FITM2"/>
    <property type="match status" value="1"/>
</dbReference>
<reference evidence="9" key="2">
    <citation type="submission" date="2025-08" db="UniProtKB">
        <authorList>
            <consortium name="Ensembl"/>
        </authorList>
    </citation>
    <scope>IDENTIFICATION</scope>
</reference>
<dbReference type="GO" id="GO:0010945">
    <property type="term" value="F:coenzyme A diphosphatase activity"/>
    <property type="evidence" value="ECO:0007669"/>
    <property type="project" value="InterPro"/>
</dbReference>
<evidence type="ECO:0000256" key="6">
    <source>
        <dbReference type="ARBA" id="ARBA00023098"/>
    </source>
</evidence>
<dbReference type="AlphaFoldDB" id="A0A8C4ZEE1"/>
<comment type="subcellular location">
    <subcellularLocation>
        <location evidence="1">Endoplasmic reticulum membrane</location>
        <topology evidence="1">Multi-pass membrane protein</topology>
    </subcellularLocation>
</comment>
<dbReference type="GO" id="GO:0008654">
    <property type="term" value="P:phospholipid biosynthetic process"/>
    <property type="evidence" value="ECO:0007669"/>
    <property type="project" value="TreeGrafter"/>
</dbReference>
<sequence>MLLTGPRTGSWESLHRIQQDAIPPSAVGGAHHVYLVLSLQRTGEQDPVTCEPVNPVNMAACLDVIVEKLVSLWRISAVRQNIHWFFLVVSILGSVLKEFQLVPPSYFSGPKTFLNVYLVKVGWGWTLLLLTPFLLLSNSALNRDVAFLLRRVLSLVTATACWFVCTETFLYIENVTGSCFATAALDVSHTDLMSKTSCVRAGLHWHGFDVSGHSFLLLYSSLFIMEETAPMAHLKTASLSTLPRVVVQLLYIALNVLVVVWIFMFVCTSVYFHDPSQKLVGSLCAILAWHGTYRVWYLRPWSPGLPPLRQFKPQKQRA</sequence>
<reference evidence="9" key="3">
    <citation type="submission" date="2025-09" db="UniProtKB">
        <authorList>
            <consortium name="Ensembl"/>
        </authorList>
    </citation>
    <scope>IDENTIFICATION</scope>
</reference>
<dbReference type="HAMAP" id="MF_03230">
    <property type="entry name" value="FITM2"/>
    <property type="match status" value="1"/>
</dbReference>
<dbReference type="GO" id="GO:0005789">
    <property type="term" value="C:endoplasmic reticulum membrane"/>
    <property type="evidence" value="ECO:0007669"/>
    <property type="project" value="UniProtKB-SubCell"/>
</dbReference>
<accession>A0A8C4ZEE1</accession>
<feature type="transmembrane region" description="Helical" evidence="8">
    <location>
        <begin position="122"/>
        <end position="141"/>
    </location>
</feature>
<evidence type="ECO:0000256" key="3">
    <source>
        <dbReference type="ARBA" id="ARBA00022801"/>
    </source>
</evidence>
<gene>
    <name evidence="9" type="primary">FITM2</name>
</gene>
<dbReference type="PANTHER" id="PTHR23129">
    <property type="entry name" value="ACYL-COENZYME A DIPHOSPHATASE FITM2"/>
    <property type="match status" value="1"/>
</dbReference>
<name>A0A8C4ZEE1_GADMO</name>
<dbReference type="GeneTree" id="ENSGT00530000063693"/>
<dbReference type="Proteomes" id="UP000694546">
    <property type="component" value="Chromosome 1"/>
</dbReference>
<evidence type="ECO:0000313" key="10">
    <source>
        <dbReference type="Proteomes" id="UP000694546"/>
    </source>
</evidence>
<dbReference type="InterPro" id="IPR019388">
    <property type="entry name" value="FIT"/>
</dbReference>
<evidence type="ECO:0000256" key="8">
    <source>
        <dbReference type="SAM" id="Phobius"/>
    </source>
</evidence>
<dbReference type="Ensembl" id="ENSGMOT00000012542.2">
    <property type="protein sequence ID" value="ENSGMOP00000012215.2"/>
    <property type="gene ID" value="ENSGMOG00000011427.2"/>
</dbReference>
<evidence type="ECO:0000256" key="5">
    <source>
        <dbReference type="ARBA" id="ARBA00022989"/>
    </source>
</evidence>
<dbReference type="Pfam" id="PF10261">
    <property type="entry name" value="FIT"/>
    <property type="match status" value="2"/>
</dbReference>
<evidence type="ECO:0000256" key="7">
    <source>
        <dbReference type="ARBA" id="ARBA00023136"/>
    </source>
</evidence>
<feature type="transmembrane region" description="Helical" evidence="8">
    <location>
        <begin position="249"/>
        <end position="272"/>
    </location>
</feature>
<keyword evidence="3" id="KW-0378">Hydrolase</keyword>
<dbReference type="GO" id="GO:0034389">
    <property type="term" value="P:lipid droplet organization"/>
    <property type="evidence" value="ECO:0007669"/>
    <property type="project" value="InterPro"/>
</dbReference>
<dbReference type="OMA" id="LWEFMLI"/>
<dbReference type="GO" id="GO:0019915">
    <property type="term" value="P:lipid storage"/>
    <property type="evidence" value="ECO:0007669"/>
    <property type="project" value="InterPro"/>
</dbReference>
<feature type="transmembrane region" description="Helical" evidence="8">
    <location>
        <begin position="279"/>
        <end position="297"/>
    </location>
</feature>
<proteinExistence type="inferred from homology"/>
<keyword evidence="7 8" id="KW-0472">Membrane</keyword>
<dbReference type="InterPro" id="IPR046401">
    <property type="entry name" value="FITM1/2"/>
</dbReference>
<keyword evidence="4" id="KW-0256">Endoplasmic reticulum</keyword>
<keyword evidence="10" id="KW-1185">Reference proteome</keyword>
<evidence type="ECO:0000256" key="4">
    <source>
        <dbReference type="ARBA" id="ARBA00022824"/>
    </source>
</evidence>
<feature type="transmembrane region" description="Helical" evidence="8">
    <location>
        <begin position="82"/>
        <end position="102"/>
    </location>
</feature>
<protein>
    <submittedName>
        <fullName evidence="9">Fat storage inducing transmembrane protein 2</fullName>
    </submittedName>
</protein>
<keyword evidence="5 8" id="KW-1133">Transmembrane helix</keyword>
<keyword evidence="2 8" id="KW-0812">Transmembrane</keyword>
<evidence type="ECO:0000256" key="2">
    <source>
        <dbReference type="ARBA" id="ARBA00022692"/>
    </source>
</evidence>
<evidence type="ECO:0000256" key="1">
    <source>
        <dbReference type="ARBA" id="ARBA00004477"/>
    </source>
</evidence>
<evidence type="ECO:0000313" key="9">
    <source>
        <dbReference type="Ensembl" id="ENSGMOP00000012215.2"/>
    </source>
</evidence>
<keyword evidence="6" id="KW-0443">Lipid metabolism</keyword>
<reference evidence="9" key="1">
    <citation type="submission" date="2019-07" db="EMBL/GenBank/DDBJ databases">
        <authorList>
            <consortium name="Wellcome Sanger Institute Data Sharing"/>
        </authorList>
    </citation>
    <scope>NUCLEOTIDE SEQUENCE [LARGE SCALE GENOMIC DNA]</scope>
</reference>